<dbReference type="Pfam" id="PF13592">
    <property type="entry name" value="HTH_33"/>
    <property type="match status" value="1"/>
</dbReference>
<dbReference type="RefSeq" id="WP_171978416.1">
    <property type="nucleotide sequence ID" value="NZ_CAWOXK010000003.1"/>
</dbReference>
<dbReference type="AlphaFoldDB" id="A0A856MT53"/>
<evidence type="ECO:0000313" key="3">
    <source>
        <dbReference type="EMBL" id="QDL12807.1"/>
    </source>
</evidence>
<reference evidence="3 4" key="1">
    <citation type="submission" date="2018-06" db="EMBL/GenBank/DDBJ databases">
        <title>Comparative genomics of Brasilonema spp. strains.</title>
        <authorList>
            <person name="Alvarenga D.O."/>
            <person name="Fiore M.F."/>
            <person name="Varani A.M."/>
        </authorList>
    </citation>
    <scope>NUCLEOTIDE SEQUENCE [LARGE SCALE GENOMIC DNA]</scope>
    <source>
        <strain evidence="3 4">CENA114</strain>
        <plasmid evidence="4">pboct2</plasmid>
    </source>
</reference>
<protein>
    <submittedName>
        <fullName evidence="3">IS630 family transposase</fullName>
    </submittedName>
</protein>
<proteinExistence type="predicted"/>
<dbReference type="Proteomes" id="UP000503129">
    <property type="component" value="Plasmid pBOCT2"/>
</dbReference>
<evidence type="ECO:0000313" key="4">
    <source>
        <dbReference type="Proteomes" id="UP000503129"/>
    </source>
</evidence>
<dbReference type="InterPro" id="IPR036397">
    <property type="entry name" value="RNaseH_sf"/>
</dbReference>
<dbReference type="InterPro" id="IPR047655">
    <property type="entry name" value="Transpos_IS630-like"/>
</dbReference>
<organism evidence="3 4">
    <name type="scientific">Brasilonema sennae CENA114</name>
    <dbReference type="NCBI Taxonomy" id="415709"/>
    <lineage>
        <taxon>Bacteria</taxon>
        <taxon>Bacillati</taxon>
        <taxon>Cyanobacteriota</taxon>
        <taxon>Cyanophyceae</taxon>
        <taxon>Nostocales</taxon>
        <taxon>Scytonemataceae</taxon>
        <taxon>Brasilonema</taxon>
        <taxon>Bromeliae group (in: Brasilonema)</taxon>
    </lineage>
</organism>
<dbReference type="KEGG" id="bsen:DP114_34270"/>
<dbReference type="InterPro" id="IPR038717">
    <property type="entry name" value="Tc1-like_DDE_dom"/>
</dbReference>
<sequence length="371" mass="44113">MEKLRRRRKFELCDRQLDWDLWQKLYYKHQQEYLRQRLVAIKYLYEGKTRKEVSKLLGCTYKTLTTWIDKFLIGGLVELTQTIRHSVPCRLNYDQQQELKKMLLEQKPIDYGVDRNIWTGKIICHVIKQRWGVELKDSRIYEILDELHMSHQKAHRDYANADPDKQAGFVSTLKKLINREKTEKVVFFDEFAVYARPSIFYAWAEKNTRPQVPSNERSQRQKLNGMICIDAVTGEEYLRLKEHSKTEDVSGYFAEFCLDGVKQGVTKLTVILDNNSTHKQKMRSQLKVHLSELLIQDKIEVEFIDTPPYSPNFNLAEYIIHLLRLMVLHHQPLDITLQKVREKLENLLLLNHVQTPEQIQNTLEHIYSLVR</sequence>
<feature type="domain" description="Winged helix-turn helix" evidence="2">
    <location>
        <begin position="116"/>
        <end position="170"/>
    </location>
</feature>
<gene>
    <name evidence="3" type="ORF">DP114_34270</name>
</gene>
<dbReference type="EMBL" id="CP030120">
    <property type="protein sequence ID" value="QDL12807.1"/>
    <property type="molecule type" value="Genomic_DNA"/>
</dbReference>
<feature type="domain" description="Tc1-like transposase DDE" evidence="1">
    <location>
        <begin position="185"/>
        <end position="329"/>
    </location>
</feature>
<dbReference type="Pfam" id="PF13358">
    <property type="entry name" value="DDE_3"/>
    <property type="match status" value="1"/>
</dbReference>
<name>A0A856MT53_9CYAN</name>
<dbReference type="InterPro" id="IPR025959">
    <property type="entry name" value="Winged_HTH_dom"/>
</dbReference>
<geneLocation type="plasmid" evidence="4">
    <name>pboct2</name>
</geneLocation>
<dbReference type="NCBIfam" id="NF033545">
    <property type="entry name" value="transpos_IS630"/>
    <property type="match status" value="1"/>
</dbReference>
<dbReference type="GO" id="GO:0003676">
    <property type="term" value="F:nucleic acid binding"/>
    <property type="evidence" value="ECO:0007669"/>
    <property type="project" value="InterPro"/>
</dbReference>
<dbReference type="SUPFAM" id="SSF46689">
    <property type="entry name" value="Homeodomain-like"/>
    <property type="match status" value="1"/>
</dbReference>
<dbReference type="Gene3D" id="3.30.420.10">
    <property type="entry name" value="Ribonuclease H-like superfamily/Ribonuclease H"/>
    <property type="match status" value="1"/>
</dbReference>
<accession>A0A856MT53</accession>
<dbReference type="Pfam" id="PF13384">
    <property type="entry name" value="HTH_23"/>
    <property type="match status" value="1"/>
</dbReference>
<keyword evidence="4" id="KW-1185">Reference proteome</keyword>
<keyword evidence="3" id="KW-0614">Plasmid</keyword>
<dbReference type="InterPro" id="IPR009057">
    <property type="entry name" value="Homeodomain-like_sf"/>
</dbReference>
<evidence type="ECO:0000259" key="1">
    <source>
        <dbReference type="Pfam" id="PF13358"/>
    </source>
</evidence>
<evidence type="ECO:0000259" key="2">
    <source>
        <dbReference type="Pfam" id="PF13592"/>
    </source>
</evidence>